<feature type="region of interest" description="Disordered" evidence="1">
    <location>
        <begin position="64"/>
        <end position="102"/>
    </location>
</feature>
<dbReference type="GeneID" id="26626424"/>
<evidence type="ECO:0000256" key="1">
    <source>
        <dbReference type="SAM" id="MobiDB-lite"/>
    </source>
</evidence>
<accession>A0A0S0N7X6</accession>
<gene>
    <name evidence="2" type="ORF">PaMx74_48</name>
</gene>
<keyword evidence="3" id="KW-1185">Reference proteome</keyword>
<feature type="compositionally biased region" description="Basic and acidic residues" evidence="1">
    <location>
        <begin position="75"/>
        <end position="90"/>
    </location>
</feature>
<evidence type="ECO:0000313" key="2">
    <source>
        <dbReference type="EMBL" id="ALH23497.1"/>
    </source>
</evidence>
<reference evidence="2 3" key="1">
    <citation type="journal article" date="2012" name="Appl. Environ. Microbiol.">
        <title>High Diversity and Novel Species of Pseudomonas aeruginosa Bacteriophages.</title>
        <authorList>
            <person name="Sepulveda-Robles O."/>
            <person name="Kameyama L."/>
            <person name="Guarneros G."/>
        </authorList>
    </citation>
    <scope>NUCLEOTIDE SEQUENCE [LARGE SCALE GENOMIC DNA]</scope>
</reference>
<dbReference type="EMBL" id="JQ067093">
    <property type="protein sequence ID" value="ALH23497.1"/>
    <property type="molecule type" value="Genomic_DNA"/>
</dbReference>
<protein>
    <submittedName>
        <fullName evidence="2">Uncharacterized protein</fullName>
    </submittedName>
</protein>
<dbReference type="Proteomes" id="UP000203864">
    <property type="component" value="Segment"/>
</dbReference>
<evidence type="ECO:0000313" key="3">
    <source>
        <dbReference type="Proteomes" id="UP000203864"/>
    </source>
</evidence>
<dbReference type="KEGG" id="vg:26626424"/>
<proteinExistence type="predicted"/>
<sequence>MTAKTIRTIKEEVRNLCQRKRALTYEKMVDIIKERHPDANTSVKTVQWYASKLRREGVEVHVLDGRSLTRQQPANDDRVDYSLPENDRRAKATGTEGRSAGR</sequence>
<name>A0A0S0N7X6_9CAUD</name>
<dbReference type="RefSeq" id="YP_009199487.1">
    <property type="nucleotide sequence ID" value="NC_028809.1"/>
</dbReference>
<organism evidence="2 3">
    <name type="scientific">Pseudomonas phage PaMx74</name>
    <dbReference type="NCBI Taxonomy" id="1175663"/>
    <lineage>
        <taxon>Viruses</taxon>
        <taxon>Duplodnaviria</taxon>
        <taxon>Heunggongvirae</taxon>
        <taxon>Uroviricota</taxon>
        <taxon>Caudoviricetes</taxon>
        <taxon>Mesyanzhinovviridae</taxon>
        <taxon>Bradleyvirinae</taxon>
        <taxon>Cinvestavvirus</taxon>
        <taxon>Cinvestavvirus PaMx74</taxon>
        <taxon>Pamexvirus PaMx74</taxon>
    </lineage>
</organism>